<comment type="caution">
    <text evidence="2">The sequence shown here is derived from an EMBL/GenBank/DDBJ whole genome shotgun (WGS) entry which is preliminary data.</text>
</comment>
<feature type="non-terminal residue" evidence="2">
    <location>
        <position position="1"/>
    </location>
</feature>
<accession>A0A2M8L0T7</accession>
<feature type="non-terminal residue" evidence="2">
    <location>
        <position position="531"/>
    </location>
</feature>
<feature type="domain" description="Calcineurin-like phosphoesterase" evidence="1">
    <location>
        <begin position="233"/>
        <end position="379"/>
    </location>
</feature>
<name>A0A2M8L0T7_9BACT</name>
<organism evidence="2 3">
    <name type="scientific">Candidatus Shapirobacteria bacterium CG10_big_fil_rev_8_21_14_0_10_36_6</name>
    <dbReference type="NCBI Taxonomy" id="1974886"/>
    <lineage>
        <taxon>Bacteria</taxon>
        <taxon>Candidatus Shapironibacteriota</taxon>
    </lineage>
</organism>
<dbReference type="AlphaFoldDB" id="A0A2M8L0T7"/>
<proteinExistence type="predicted"/>
<evidence type="ECO:0000313" key="3">
    <source>
        <dbReference type="Proteomes" id="UP000229766"/>
    </source>
</evidence>
<dbReference type="PANTHER" id="PTHR46546:SF4">
    <property type="entry name" value="SHEWANELLA-LIKE PROTEIN PHOSPHATASE 1"/>
    <property type="match status" value="1"/>
</dbReference>
<dbReference type="InterPro" id="IPR004843">
    <property type="entry name" value="Calcineurin-like_PHP"/>
</dbReference>
<evidence type="ECO:0000313" key="2">
    <source>
        <dbReference type="EMBL" id="PJE66541.1"/>
    </source>
</evidence>
<evidence type="ECO:0000259" key="1">
    <source>
        <dbReference type="Pfam" id="PF00149"/>
    </source>
</evidence>
<dbReference type="Gene3D" id="3.60.21.10">
    <property type="match status" value="1"/>
</dbReference>
<dbReference type="Proteomes" id="UP000229766">
    <property type="component" value="Unassembled WGS sequence"/>
</dbReference>
<gene>
    <name evidence="2" type="ORF">COU93_03795</name>
</gene>
<protein>
    <recommendedName>
        <fullName evidence="1">Calcineurin-like phosphoesterase domain-containing protein</fullName>
    </recommendedName>
</protein>
<dbReference type="EMBL" id="PFEI01000206">
    <property type="protein sequence ID" value="PJE66541.1"/>
    <property type="molecule type" value="Genomic_DNA"/>
</dbReference>
<sequence length="531" mass="58673">SSHYSTLTTTKQTQVVTLITQYATDINNASLLAKKESELDSFNSSTNFATEIARIPNIIAAPSLPATDPLQVTSRSPDQTTLELAQAELVKLSAQIKQLTNQIAKYPSPIYAQNQSARAQIITQNIINYLDAQINTSLQQLIPKLNANPNIIESDARTTIVQTILSTVRNYNLRQHITDLLKTDPMFAGDTEGINNYTENITQQFSEKWFIARHMSMQTLSITTKVDSSKAKNITAIGDIHGDWNQLIRMLSGQVTNEDGNKVSHPLVDKSGNWIGGPNDMVILTGDVFDRAPADVLSSQTAEKLMKLQIQAGYLPDGTPRIKFLLGNHDANAIYAYWTMVELVQKNPRVPLQQASEIASLTGIKPGISPQDLLYLYNHKNIADWLMQQDAITVHDGVIYMHSDIVGYLDYGSSISQINQRIKDITSLRLGKVELGKLTSVLTERGQLNTQNVTTILKTLGGKHIVHGHSENKTPMDNRVSNIDGGLSDSYAKKSGKGINRGRFVTQKIKSKKQIAVTLKPTQLDTKNIAI</sequence>
<dbReference type="SUPFAM" id="SSF56300">
    <property type="entry name" value="Metallo-dependent phosphatases"/>
    <property type="match status" value="1"/>
</dbReference>
<dbReference type="GO" id="GO:0016787">
    <property type="term" value="F:hydrolase activity"/>
    <property type="evidence" value="ECO:0007669"/>
    <property type="project" value="InterPro"/>
</dbReference>
<dbReference type="PANTHER" id="PTHR46546">
    <property type="entry name" value="SHEWANELLA-LIKE PROTEIN PHOSPHATASE 1"/>
    <property type="match status" value="1"/>
</dbReference>
<dbReference type="Pfam" id="PF00149">
    <property type="entry name" value="Metallophos"/>
    <property type="match status" value="1"/>
</dbReference>
<dbReference type="InterPro" id="IPR029052">
    <property type="entry name" value="Metallo-depent_PP-like"/>
</dbReference>
<reference evidence="3" key="1">
    <citation type="submission" date="2017-09" db="EMBL/GenBank/DDBJ databases">
        <title>Depth-based differentiation of microbial function through sediment-hosted aquifers and enrichment of novel symbionts in the deep terrestrial subsurface.</title>
        <authorList>
            <person name="Probst A.J."/>
            <person name="Ladd B."/>
            <person name="Jarett J.K."/>
            <person name="Geller-Mcgrath D.E."/>
            <person name="Sieber C.M.K."/>
            <person name="Emerson J.B."/>
            <person name="Anantharaman K."/>
            <person name="Thomas B.C."/>
            <person name="Malmstrom R."/>
            <person name="Stieglmeier M."/>
            <person name="Klingl A."/>
            <person name="Woyke T."/>
            <person name="Ryan C.M."/>
            <person name="Banfield J.F."/>
        </authorList>
    </citation>
    <scope>NUCLEOTIDE SEQUENCE [LARGE SCALE GENOMIC DNA]</scope>
</reference>